<reference evidence="2" key="1">
    <citation type="journal article" date="2021" name="PeerJ">
        <title>Extensive microbial diversity within the chicken gut microbiome revealed by metagenomics and culture.</title>
        <authorList>
            <person name="Gilroy R."/>
            <person name="Ravi A."/>
            <person name="Getino M."/>
            <person name="Pursley I."/>
            <person name="Horton D.L."/>
            <person name="Alikhan N.F."/>
            <person name="Baker D."/>
            <person name="Gharbi K."/>
            <person name="Hall N."/>
            <person name="Watson M."/>
            <person name="Adriaenssens E.M."/>
            <person name="Foster-Nyarko E."/>
            <person name="Jarju S."/>
            <person name="Secka A."/>
            <person name="Antonio M."/>
            <person name="Oren A."/>
            <person name="Chaudhuri R.R."/>
            <person name="La Ragione R."/>
            <person name="Hildebrand F."/>
            <person name="Pallen M.J."/>
        </authorList>
    </citation>
    <scope>NUCLEOTIDE SEQUENCE</scope>
    <source>
        <strain evidence="2">1282</strain>
    </source>
</reference>
<gene>
    <name evidence="2" type="ORF">H9838_03515</name>
</gene>
<organism evidence="2 3">
    <name type="scientific">Candidatus Acutalibacter pullistercoris</name>
    <dbReference type="NCBI Taxonomy" id="2838418"/>
    <lineage>
        <taxon>Bacteria</taxon>
        <taxon>Bacillati</taxon>
        <taxon>Bacillota</taxon>
        <taxon>Clostridia</taxon>
        <taxon>Eubacteriales</taxon>
        <taxon>Acutalibacteraceae</taxon>
        <taxon>Acutalibacter</taxon>
    </lineage>
</organism>
<evidence type="ECO:0000259" key="1">
    <source>
        <dbReference type="Pfam" id="PF11823"/>
    </source>
</evidence>
<dbReference type="Pfam" id="PF11823">
    <property type="entry name" value="Se_S_carrier"/>
    <property type="match status" value="1"/>
</dbReference>
<evidence type="ECO:0000313" key="2">
    <source>
        <dbReference type="EMBL" id="HIY26224.1"/>
    </source>
</evidence>
<name>A0A9D1YCZ4_9FIRM</name>
<proteinExistence type="predicted"/>
<dbReference type="InterPro" id="IPR021778">
    <property type="entry name" value="Se/S_carrier-like"/>
</dbReference>
<protein>
    <submittedName>
        <fullName evidence="2">DUF3343 domain-containing protein</fullName>
    </submittedName>
</protein>
<dbReference type="Proteomes" id="UP000823915">
    <property type="component" value="Unassembled WGS sequence"/>
</dbReference>
<evidence type="ECO:0000313" key="3">
    <source>
        <dbReference type="Proteomes" id="UP000823915"/>
    </source>
</evidence>
<dbReference type="EMBL" id="DXDU01000057">
    <property type="protein sequence ID" value="HIY26224.1"/>
    <property type="molecule type" value="Genomic_DNA"/>
</dbReference>
<comment type="caution">
    <text evidence="2">The sequence shown here is derived from an EMBL/GenBank/DDBJ whole genome shotgun (WGS) entry which is preliminary data.</text>
</comment>
<sequence length="75" mass="8402">MGKPFLLVSSVTYAMKGRDLLSSRGFRAFVERIPRTGDTGCGYGIYVPRGTEEALRVLEENGIRVVKRLDREGRP</sequence>
<reference evidence="2" key="2">
    <citation type="submission" date="2021-04" db="EMBL/GenBank/DDBJ databases">
        <authorList>
            <person name="Gilroy R."/>
        </authorList>
    </citation>
    <scope>NUCLEOTIDE SEQUENCE</scope>
    <source>
        <strain evidence="2">1282</strain>
    </source>
</reference>
<dbReference type="AlphaFoldDB" id="A0A9D1YCZ4"/>
<accession>A0A9D1YCZ4</accession>
<feature type="domain" description="Putative Se/S carrier protein-like" evidence="1">
    <location>
        <begin position="6"/>
        <end position="65"/>
    </location>
</feature>